<organism evidence="1">
    <name type="scientific">marine sediment metagenome</name>
    <dbReference type="NCBI Taxonomy" id="412755"/>
    <lineage>
        <taxon>unclassified sequences</taxon>
        <taxon>metagenomes</taxon>
        <taxon>ecological metagenomes</taxon>
    </lineage>
</organism>
<comment type="caution">
    <text evidence="1">The sequence shown here is derived from an EMBL/GenBank/DDBJ whole genome shotgun (WGS) entry which is preliminary data.</text>
</comment>
<dbReference type="PANTHER" id="PTHR32114:SF2">
    <property type="entry name" value="ABC TRANSPORTER ABCH.3"/>
    <property type="match status" value="1"/>
</dbReference>
<evidence type="ECO:0000313" key="1">
    <source>
        <dbReference type="EMBL" id="GAJ18363.1"/>
    </source>
</evidence>
<accession>X1ULL6</accession>
<name>X1ULL6_9ZZZZ</name>
<protein>
    <recommendedName>
        <fullName evidence="2">RecF/RecN/SMC N-terminal domain-containing protein</fullName>
    </recommendedName>
</protein>
<proteinExistence type="predicted"/>
<evidence type="ECO:0008006" key="2">
    <source>
        <dbReference type="Google" id="ProtNLM"/>
    </source>
</evidence>
<sequence length="79" mass="8765">MKARYFPFATRVLLPTLVIDEGFGTQDSVGIEKIKEGINSIQDDFEKIIVITHIEELKDVFPARIEVVKTAGGSTLEVS</sequence>
<reference evidence="1" key="1">
    <citation type="journal article" date="2014" name="Front. Microbiol.">
        <title>High frequency of phylogenetically diverse reductive dehalogenase-homologous genes in deep subseafloor sedimentary metagenomes.</title>
        <authorList>
            <person name="Kawai M."/>
            <person name="Futagami T."/>
            <person name="Toyoda A."/>
            <person name="Takaki Y."/>
            <person name="Nishi S."/>
            <person name="Hori S."/>
            <person name="Arai W."/>
            <person name="Tsubouchi T."/>
            <person name="Morono Y."/>
            <person name="Uchiyama I."/>
            <person name="Ito T."/>
            <person name="Fujiyama A."/>
            <person name="Inagaki F."/>
            <person name="Takami H."/>
        </authorList>
    </citation>
    <scope>NUCLEOTIDE SEQUENCE</scope>
    <source>
        <strain evidence="1">Expedition CK06-06</strain>
    </source>
</reference>
<dbReference type="Gene3D" id="3.40.50.300">
    <property type="entry name" value="P-loop containing nucleotide triphosphate hydrolases"/>
    <property type="match status" value="1"/>
</dbReference>
<gene>
    <name evidence="1" type="ORF">S12H4_54935</name>
</gene>
<dbReference type="InterPro" id="IPR027417">
    <property type="entry name" value="P-loop_NTPase"/>
</dbReference>
<dbReference type="PANTHER" id="PTHR32114">
    <property type="entry name" value="ABC TRANSPORTER ABCH.3"/>
    <property type="match status" value="1"/>
</dbReference>
<dbReference type="AlphaFoldDB" id="X1ULL6"/>
<dbReference type="SUPFAM" id="SSF52540">
    <property type="entry name" value="P-loop containing nucleoside triphosphate hydrolases"/>
    <property type="match status" value="1"/>
</dbReference>
<dbReference type="EMBL" id="BARW01035177">
    <property type="protein sequence ID" value="GAJ18363.1"/>
    <property type="molecule type" value="Genomic_DNA"/>
</dbReference>